<name>A0A1E7EJM8_9STRA</name>
<accession>A0A1E7EJM8</accession>
<dbReference type="EMBL" id="KV784428">
    <property type="protein sequence ID" value="OEU06116.1"/>
    <property type="molecule type" value="Genomic_DNA"/>
</dbReference>
<dbReference type="OrthoDB" id="191535at2759"/>
<dbReference type="InParanoid" id="A0A1E7EJM8"/>
<sequence>CKEGYPVLTNLGVTGILESVQPTTGVHIVSAPSARMILYLQPEAISRELKAAVGEDVLTAYGEGTVERYDSNNVTYVIKLNGWNARIYAKAETFDRLRDSMSDKESFGMDWLLRFFFLTPDAKKEGTRSRSNSVVSATTSVRSHQSSKNTGF</sequence>
<feature type="non-terminal residue" evidence="2">
    <location>
        <position position="1"/>
    </location>
</feature>
<dbReference type="AlphaFoldDB" id="A0A1E7EJM8"/>
<evidence type="ECO:0000313" key="2">
    <source>
        <dbReference type="EMBL" id="OEU06116.1"/>
    </source>
</evidence>
<reference evidence="2 3" key="1">
    <citation type="submission" date="2016-09" db="EMBL/GenBank/DDBJ databases">
        <title>Extensive genetic diversity and differential bi-allelic expression allows diatom success in the polar Southern Ocean.</title>
        <authorList>
            <consortium name="DOE Joint Genome Institute"/>
            <person name="Mock T."/>
            <person name="Otillar R.P."/>
            <person name="Strauss J."/>
            <person name="Dupont C."/>
            <person name="Frickenhaus S."/>
            <person name="Maumus F."/>
            <person name="Mcmullan M."/>
            <person name="Sanges R."/>
            <person name="Schmutz J."/>
            <person name="Toseland A."/>
            <person name="Valas R."/>
            <person name="Veluchamy A."/>
            <person name="Ward B.J."/>
            <person name="Allen A."/>
            <person name="Barry K."/>
            <person name="Falciatore A."/>
            <person name="Ferrante M."/>
            <person name="Fortunato A.E."/>
            <person name="Gloeckner G."/>
            <person name="Gruber A."/>
            <person name="Hipkin R."/>
            <person name="Janech M."/>
            <person name="Kroth P."/>
            <person name="Leese F."/>
            <person name="Lindquist E."/>
            <person name="Lyon B.R."/>
            <person name="Martin J."/>
            <person name="Mayer C."/>
            <person name="Parker M."/>
            <person name="Quesneville H."/>
            <person name="Raymond J."/>
            <person name="Uhlig C."/>
            <person name="Valentin K.U."/>
            <person name="Worden A.Z."/>
            <person name="Armbrust E.V."/>
            <person name="Bowler C."/>
            <person name="Green B."/>
            <person name="Moulton V."/>
            <person name="Van Oosterhout C."/>
            <person name="Grigoriev I."/>
        </authorList>
    </citation>
    <scope>NUCLEOTIDE SEQUENCE [LARGE SCALE GENOMIC DNA]</scope>
    <source>
        <strain evidence="2 3">CCMP1102</strain>
    </source>
</reference>
<dbReference type="Proteomes" id="UP000095751">
    <property type="component" value="Unassembled WGS sequence"/>
</dbReference>
<proteinExistence type="predicted"/>
<organism evidence="2 3">
    <name type="scientific">Fragilariopsis cylindrus CCMP1102</name>
    <dbReference type="NCBI Taxonomy" id="635003"/>
    <lineage>
        <taxon>Eukaryota</taxon>
        <taxon>Sar</taxon>
        <taxon>Stramenopiles</taxon>
        <taxon>Ochrophyta</taxon>
        <taxon>Bacillariophyta</taxon>
        <taxon>Bacillariophyceae</taxon>
        <taxon>Bacillariophycidae</taxon>
        <taxon>Bacillariales</taxon>
        <taxon>Bacillariaceae</taxon>
        <taxon>Fragilariopsis</taxon>
    </lineage>
</organism>
<gene>
    <name evidence="2" type="ORF">FRACYDRAFT_222585</name>
</gene>
<keyword evidence="3" id="KW-1185">Reference proteome</keyword>
<evidence type="ECO:0000256" key="1">
    <source>
        <dbReference type="SAM" id="MobiDB-lite"/>
    </source>
</evidence>
<dbReference type="KEGG" id="fcy:FRACYDRAFT_222585"/>
<feature type="compositionally biased region" description="Polar residues" evidence="1">
    <location>
        <begin position="129"/>
        <end position="152"/>
    </location>
</feature>
<feature type="region of interest" description="Disordered" evidence="1">
    <location>
        <begin position="124"/>
        <end position="152"/>
    </location>
</feature>
<evidence type="ECO:0000313" key="3">
    <source>
        <dbReference type="Proteomes" id="UP000095751"/>
    </source>
</evidence>
<protein>
    <submittedName>
        <fullName evidence="2">Uncharacterized protein</fullName>
    </submittedName>
</protein>